<keyword evidence="2" id="KW-1185">Reference proteome</keyword>
<reference evidence="1 2" key="2">
    <citation type="submission" date="2018-11" db="EMBL/GenBank/DDBJ databases">
        <authorList>
            <consortium name="Pathogen Informatics"/>
        </authorList>
    </citation>
    <scope>NUCLEOTIDE SEQUENCE [LARGE SCALE GENOMIC DNA]</scope>
    <source>
        <strain evidence="1 2">Egypt</strain>
    </source>
</reference>
<organism evidence="3">
    <name type="scientific">Echinostoma caproni</name>
    <dbReference type="NCBI Taxonomy" id="27848"/>
    <lineage>
        <taxon>Eukaryota</taxon>
        <taxon>Metazoa</taxon>
        <taxon>Spiralia</taxon>
        <taxon>Lophotrochozoa</taxon>
        <taxon>Platyhelminthes</taxon>
        <taxon>Trematoda</taxon>
        <taxon>Digenea</taxon>
        <taxon>Plagiorchiida</taxon>
        <taxon>Echinostomata</taxon>
        <taxon>Echinostomatoidea</taxon>
        <taxon>Echinostomatidae</taxon>
        <taxon>Echinostoma</taxon>
    </lineage>
</organism>
<dbReference type="AlphaFoldDB" id="A0A183BFI3"/>
<evidence type="ECO:0000313" key="2">
    <source>
        <dbReference type="Proteomes" id="UP000272942"/>
    </source>
</evidence>
<dbReference type="EMBL" id="UZAN01073266">
    <property type="protein sequence ID" value="VDP95351.1"/>
    <property type="molecule type" value="Genomic_DNA"/>
</dbReference>
<gene>
    <name evidence="1" type="ORF">ECPE_LOCUS17968</name>
</gene>
<evidence type="ECO:0000313" key="1">
    <source>
        <dbReference type="EMBL" id="VDP95351.1"/>
    </source>
</evidence>
<reference evidence="3" key="1">
    <citation type="submission" date="2016-06" db="UniProtKB">
        <authorList>
            <consortium name="WormBaseParasite"/>
        </authorList>
    </citation>
    <scope>IDENTIFICATION</scope>
</reference>
<proteinExistence type="predicted"/>
<accession>A0A183BFI3</accession>
<protein>
    <submittedName>
        <fullName evidence="3">DUF1905 domain-containing protein</fullName>
    </submittedName>
</protein>
<sequence>MIMLTAYRKDKPDDVVPNQLETGKGLWVKVARRASVDAISSAVPQRLRAMSMMATKNEEGTRAVRLRVH</sequence>
<name>A0A183BFI3_9TREM</name>
<dbReference type="WBParaSite" id="ECPE_0001801401-mRNA-1">
    <property type="protein sequence ID" value="ECPE_0001801401-mRNA-1"/>
    <property type="gene ID" value="ECPE_0001801401"/>
</dbReference>
<evidence type="ECO:0000313" key="3">
    <source>
        <dbReference type="WBParaSite" id="ECPE_0001801401-mRNA-1"/>
    </source>
</evidence>
<dbReference type="Proteomes" id="UP000272942">
    <property type="component" value="Unassembled WGS sequence"/>
</dbReference>